<dbReference type="GO" id="GO:0015095">
    <property type="term" value="F:magnesium ion transmembrane transporter activity"/>
    <property type="evidence" value="ECO:0007669"/>
    <property type="project" value="InterPro"/>
</dbReference>
<dbReference type="PROSITE" id="PS51371">
    <property type="entry name" value="CBS"/>
    <property type="match status" value="1"/>
</dbReference>
<dbReference type="SMART" id="SM00116">
    <property type="entry name" value="CBS"/>
    <property type="match status" value="1"/>
</dbReference>
<evidence type="ECO:0000256" key="4">
    <source>
        <dbReference type="ARBA" id="ARBA00022692"/>
    </source>
</evidence>
<comment type="subcellular location">
    <subcellularLocation>
        <location evidence="1">Membrane</location>
        <topology evidence="1">Multi-pass membrane protein</topology>
    </subcellularLocation>
</comment>
<comment type="caution">
    <text evidence="10">The sequence shown here is derived from an EMBL/GenBank/DDBJ whole genome shotgun (WGS) entry which is preliminary data.</text>
</comment>
<evidence type="ECO:0000256" key="3">
    <source>
        <dbReference type="ARBA" id="ARBA00022448"/>
    </source>
</evidence>
<evidence type="ECO:0000313" key="10">
    <source>
        <dbReference type="EMBL" id="KKK61464.1"/>
    </source>
</evidence>
<evidence type="ECO:0000256" key="5">
    <source>
        <dbReference type="ARBA" id="ARBA00022842"/>
    </source>
</evidence>
<feature type="domain" description="CBS" evidence="9">
    <location>
        <begin position="38"/>
        <end position="94"/>
    </location>
</feature>
<dbReference type="PANTHER" id="PTHR43773:SF1">
    <property type="entry name" value="MAGNESIUM TRANSPORTER MGTE"/>
    <property type="match status" value="1"/>
</dbReference>
<dbReference type="Gene3D" id="3.10.580.10">
    <property type="entry name" value="CBS-domain"/>
    <property type="match status" value="1"/>
</dbReference>
<dbReference type="CDD" id="cd04606">
    <property type="entry name" value="CBS_pair_Mg_transporter"/>
    <property type="match status" value="1"/>
</dbReference>
<dbReference type="InterPro" id="IPR036739">
    <property type="entry name" value="SLC41_membr_dom_sf"/>
</dbReference>
<evidence type="ECO:0000256" key="2">
    <source>
        <dbReference type="ARBA" id="ARBA00009749"/>
    </source>
</evidence>
<dbReference type="InterPro" id="IPR006667">
    <property type="entry name" value="SLC41_membr_dom"/>
</dbReference>
<evidence type="ECO:0000259" key="9">
    <source>
        <dbReference type="PROSITE" id="PS51371"/>
    </source>
</evidence>
<accession>A0A0F8Z504</accession>
<dbReference type="PANTHER" id="PTHR43773">
    <property type="entry name" value="MAGNESIUM TRANSPORTER MGTE"/>
    <property type="match status" value="1"/>
</dbReference>
<feature type="transmembrane region" description="Helical" evidence="8">
    <location>
        <begin position="194"/>
        <end position="214"/>
    </location>
</feature>
<name>A0A0F8Z504_9ZZZZ</name>
<feature type="non-terminal residue" evidence="10">
    <location>
        <position position="1"/>
    </location>
</feature>
<dbReference type="InterPro" id="IPR046342">
    <property type="entry name" value="CBS_dom_sf"/>
</dbReference>
<keyword evidence="3" id="KW-0813">Transport</keyword>
<comment type="similarity">
    <text evidence="2">Belongs to the SLC41A transporter family.</text>
</comment>
<dbReference type="SUPFAM" id="SSF161093">
    <property type="entry name" value="MgtE membrane domain-like"/>
    <property type="match status" value="1"/>
</dbReference>
<keyword evidence="4 8" id="KW-0812">Transmembrane</keyword>
<dbReference type="Gene3D" id="1.10.357.20">
    <property type="entry name" value="SLC41 divalent cation transporters, integral membrane domain"/>
    <property type="match status" value="1"/>
</dbReference>
<evidence type="ECO:0000256" key="1">
    <source>
        <dbReference type="ARBA" id="ARBA00004141"/>
    </source>
</evidence>
<dbReference type="InterPro" id="IPR006669">
    <property type="entry name" value="MgtE_transporter"/>
</dbReference>
<keyword evidence="5" id="KW-0460">Magnesium</keyword>
<dbReference type="InterPro" id="IPR000644">
    <property type="entry name" value="CBS_dom"/>
</dbReference>
<feature type="transmembrane region" description="Helical" evidence="8">
    <location>
        <begin position="220"/>
        <end position="247"/>
    </location>
</feature>
<dbReference type="AlphaFoldDB" id="A0A0F8Z504"/>
<organism evidence="10">
    <name type="scientific">marine sediment metagenome</name>
    <dbReference type="NCBI Taxonomy" id="412755"/>
    <lineage>
        <taxon>unclassified sequences</taxon>
        <taxon>metagenomes</taxon>
        <taxon>ecological metagenomes</taxon>
    </lineage>
</organism>
<evidence type="ECO:0000256" key="7">
    <source>
        <dbReference type="ARBA" id="ARBA00023136"/>
    </source>
</evidence>
<dbReference type="EMBL" id="LAZR01062461">
    <property type="protein sequence ID" value="KKK61464.1"/>
    <property type="molecule type" value="Genomic_DNA"/>
</dbReference>
<feature type="transmembrane region" description="Helical" evidence="8">
    <location>
        <begin position="120"/>
        <end position="140"/>
    </location>
</feature>
<keyword evidence="7 8" id="KW-0472">Membrane</keyword>
<proteinExistence type="inferred from homology"/>
<reference evidence="10" key="1">
    <citation type="journal article" date="2015" name="Nature">
        <title>Complex archaea that bridge the gap between prokaryotes and eukaryotes.</title>
        <authorList>
            <person name="Spang A."/>
            <person name="Saw J.H."/>
            <person name="Jorgensen S.L."/>
            <person name="Zaremba-Niedzwiedzka K."/>
            <person name="Martijn J."/>
            <person name="Lind A.E."/>
            <person name="van Eijk R."/>
            <person name="Schleper C."/>
            <person name="Guy L."/>
            <person name="Ettema T.J."/>
        </authorList>
    </citation>
    <scope>NUCLEOTIDE SEQUENCE</scope>
</reference>
<feature type="transmembrane region" description="Helical" evidence="8">
    <location>
        <begin position="152"/>
        <end position="173"/>
    </location>
</feature>
<keyword evidence="6 8" id="KW-1133">Transmembrane helix</keyword>
<dbReference type="NCBIfam" id="TIGR00400">
    <property type="entry name" value="mgtE"/>
    <property type="match status" value="1"/>
</dbReference>
<dbReference type="Pfam" id="PF00571">
    <property type="entry name" value="CBS"/>
    <property type="match status" value="1"/>
</dbReference>
<dbReference type="Pfam" id="PF01769">
    <property type="entry name" value="MgtE"/>
    <property type="match status" value="1"/>
</dbReference>
<gene>
    <name evidence="10" type="ORF">LCGC14_3014080</name>
</gene>
<evidence type="ECO:0000256" key="6">
    <source>
        <dbReference type="ARBA" id="ARBA00022989"/>
    </source>
</evidence>
<dbReference type="GO" id="GO:0016020">
    <property type="term" value="C:membrane"/>
    <property type="evidence" value="ECO:0007669"/>
    <property type="project" value="UniProtKB-SubCell"/>
</dbReference>
<evidence type="ECO:0000256" key="8">
    <source>
        <dbReference type="SAM" id="Phobius"/>
    </source>
</evidence>
<sequence length="285" mass="31076">VDEVFFIYVVDDDDVLKGILSLKKLLLAGNTARIADLYKKDIISVRTDTKDEEVANIMEKYDLVAIPVVDSIGRLMGRITIDDVVDVMREEAEKDYQMASGIVEDVEPSDNVVLLTRARIPWLLIGLFGGIMAAIILGGYENELGLYPEMVFFIPLIAAMGGNVGVQSSAIIVQGLAANTIGIESTGRKLFKELSVATINGTILSSLMLAYNLIMKEPLALTATVSISLFAVIIFASLFGTFIPLILNRYKIDPALATGPFITTMNDIVGLAIYLMMGRLLYTLI</sequence>
<protein>
    <recommendedName>
        <fullName evidence="9">CBS domain-containing protein</fullName>
    </recommendedName>
</protein>
<dbReference type="SUPFAM" id="SSF54631">
    <property type="entry name" value="CBS-domain pair"/>
    <property type="match status" value="1"/>
</dbReference>
<feature type="transmembrane region" description="Helical" evidence="8">
    <location>
        <begin position="259"/>
        <end position="282"/>
    </location>
</feature>